<dbReference type="OrthoDB" id="10044468at2759"/>
<evidence type="ECO:0000256" key="5">
    <source>
        <dbReference type="ARBA" id="ARBA00022989"/>
    </source>
</evidence>
<feature type="domain" description="Syndecan/Neurexin" evidence="12">
    <location>
        <begin position="115"/>
        <end position="173"/>
    </location>
</feature>
<keyword evidence="8 9" id="KW-0357">Heparan sulfate</keyword>
<comment type="function">
    <text evidence="9">Cell surface proteoglycan.</text>
</comment>
<dbReference type="InParanoid" id="A0A1V9XF80"/>
<comment type="caution">
    <text evidence="13">The sequence shown here is derived from an EMBL/GenBank/DDBJ whole genome shotgun (WGS) entry which is preliminary data.</text>
</comment>
<evidence type="ECO:0000256" key="1">
    <source>
        <dbReference type="ARBA" id="ARBA00004479"/>
    </source>
</evidence>
<dbReference type="GO" id="GO:0016020">
    <property type="term" value="C:membrane"/>
    <property type="evidence" value="ECO:0007669"/>
    <property type="project" value="UniProtKB-SubCell"/>
</dbReference>
<dbReference type="GO" id="GO:0009986">
    <property type="term" value="C:cell surface"/>
    <property type="evidence" value="ECO:0007669"/>
    <property type="project" value="TreeGrafter"/>
</dbReference>
<feature type="compositionally biased region" description="Basic and acidic residues" evidence="10">
    <location>
        <begin position="70"/>
        <end position="87"/>
    </location>
</feature>
<feature type="compositionally biased region" description="Acidic residues" evidence="10">
    <location>
        <begin position="17"/>
        <end position="41"/>
    </location>
</feature>
<evidence type="ECO:0000256" key="7">
    <source>
        <dbReference type="ARBA" id="ARBA00023180"/>
    </source>
</evidence>
<keyword evidence="5 11" id="KW-1133">Transmembrane helix</keyword>
<dbReference type="AlphaFoldDB" id="A0A1V9XF80"/>
<evidence type="ECO:0000313" key="14">
    <source>
        <dbReference type="Proteomes" id="UP000192247"/>
    </source>
</evidence>
<name>A0A1V9XF80_9ACAR</name>
<dbReference type="PANTHER" id="PTHR10915">
    <property type="entry name" value="SYNDECAN"/>
    <property type="match status" value="1"/>
</dbReference>
<keyword evidence="6 11" id="KW-0472">Membrane</keyword>
<gene>
    <name evidence="13" type="ORF">BIW11_10530</name>
</gene>
<dbReference type="Proteomes" id="UP000192247">
    <property type="component" value="Unassembled WGS sequence"/>
</dbReference>
<evidence type="ECO:0000256" key="6">
    <source>
        <dbReference type="ARBA" id="ARBA00023136"/>
    </source>
</evidence>
<dbReference type="PROSITE" id="PS00964">
    <property type="entry name" value="SYNDECAN"/>
    <property type="match status" value="1"/>
</dbReference>
<organism evidence="13 14">
    <name type="scientific">Tropilaelaps mercedesae</name>
    <dbReference type="NCBI Taxonomy" id="418985"/>
    <lineage>
        <taxon>Eukaryota</taxon>
        <taxon>Metazoa</taxon>
        <taxon>Ecdysozoa</taxon>
        <taxon>Arthropoda</taxon>
        <taxon>Chelicerata</taxon>
        <taxon>Arachnida</taxon>
        <taxon>Acari</taxon>
        <taxon>Parasitiformes</taxon>
        <taxon>Mesostigmata</taxon>
        <taxon>Gamasina</taxon>
        <taxon>Dermanyssoidea</taxon>
        <taxon>Laelapidae</taxon>
        <taxon>Tropilaelaps</taxon>
    </lineage>
</organism>
<evidence type="ECO:0000256" key="4">
    <source>
        <dbReference type="ARBA" id="ARBA00022974"/>
    </source>
</evidence>
<keyword evidence="7 9" id="KW-0325">Glycoprotein</keyword>
<feature type="transmembrane region" description="Helical" evidence="11">
    <location>
        <begin position="121"/>
        <end position="145"/>
    </location>
</feature>
<evidence type="ECO:0000256" key="10">
    <source>
        <dbReference type="SAM" id="MobiDB-lite"/>
    </source>
</evidence>
<sequence length="184" mass="19834">MSTSAPGAGGDRVKDIDDSESDDDAEEGAEDDEDDEDDGLDSDGGVEAPGADQDTAKNSESGGPARGGGRKWDNSRENSQENDITHESEDENIIAHGSSGEVLLRHKATQRPSTLLGQPGILVAVMGGAVVGLLLAILCVMFVVYRMRKKDEGSYPLGKRNHDDHFSTHRRNYMRPSANKEFYA</sequence>
<comment type="similarity">
    <text evidence="2 9">Belongs to the syndecan proteoglycan family.</text>
</comment>
<proteinExistence type="inferred from homology"/>
<dbReference type="PANTHER" id="PTHR10915:SF1">
    <property type="entry name" value="SYNDECAN"/>
    <property type="match status" value="1"/>
</dbReference>
<keyword evidence="4 9" id="KW-0654">Proteoglycan</keyword>
<protein>
    <recommendedName>
        <fullName evidence="9">Syndecan</fullName>
    </recommendedName>
</protein>
<accession>A0A1V9XF80</accession>
<dbReference type="GO" id="GO:0016477">
    <property type="term" value="P:cell migration"/>
    <property type="evidence" value="ECO:0007669"/>
    <property type="project" value="TreeGrafter"/>
</dbReference>
<evidence type="ECO:0000256" key="9">
    <source>
        <dbReference type="RuleBase" id="RU000649"/>
    </source>
</evidence>
<keyword evidence="3 9" id="KW-0812">Transmembrane</keyword>
<dbReference type="Pfam" id="PF01034">
    <property type="entry name" value="Syndecan"/>
    <property type="match status" value="1"/>
</dbReference>
<evidence type="ECO:0000313" key="13">
    <source>
        <dbReference type="EMBL" id="OQR72210.1"/>
    </source>
</evidence>
<reference evidence="13 14" key="1">
    <citation type="journal article" date="2017" name="Gigascience">
        <title>Draft genome of the honey bee ectoparasitic mite, Tropilaelaps mercedesae, is shaped by the parasitic life history.</title>
        <authorList>
            <person name="Dong X."/>
            <person name="Armstrong S.D."/>
            <person name="Xia D."/>
            <person name="Makepeace B.L."/>
            <person name="Darby A.C."/>
            <person name="Kadowaki T."/>
        </authorList>
    </citation>
    <scope>NUCLEOTIDE SEQUENCE [LARGE SCALE GENOMIC DNA]</scope>
    <source>
        <strain evidence="13">Wuxi-XJTLU</strain>
    </source>
</reference>
<dbReference type="InterPro" id="IPR001050">
    <property type="entry name" value="Syndecan"/>
</dbReference>
<evidence type="ECO:0000259" key="12">
    <source>
        <dbReference type="Pfam" id="PF01034"/>
    </source>
</evidence>
<evidence type="ECO:0000256" key="11">
    <source>
        <dbReference type="SAM" id="Phobius"/>
    </source>
</evidence>
<evidence type="ECO:0000256" key="3">
    <source>
        <dbReference type="ARBA" id="ARBA00022692"/>
    </source>
</evidence>
<dbReference type="EMBL" id="MNPL01012314">
    <property type="protein sequence ID" value="OQR72210.1"/>
    <property type="molecule type" value="Genomic_DNA"/>
</dbReference>
<dbReference type="STRING" id="418985.A0A1V9XF80"/>
<evidence type="ECO:0000256" key="2">
    <source>
        <dbReference type="ARBA" id="ARBA00005343"/>
    </source>
</evidence>
<evidence type="ECO:0000256" key="8">
    <source>
        <dbReference type="ARBA" id="ARBA00023207"/>
    </source>
</evidence>
<dbReference type="InterPro" id="IPR027789">
    <property type="entry name" value="Syndecan/Neurexin_dom"/>
</dbReference>
<feature type="region of interest" description="Disordered" evidence="10">
    <location>
        <begin position="1"/>
        <end position="92"/>
    </location>
</feature>
<dbReference type="InterPro" id="IPR030479">
    <property type="entry name" value="Syndecan_CS"/>
</dbReference>
<comment type="subcellular location">
    <subcellularLocation>
        <location evidence="1 9">Membrane</location>
        <topology evidence="1 9">Single-pass type I membrane protein</topology>
    </subcellularLocation>
</comment>
<keyword evidence="14" id="KW-1185">Reference proteome</keyword>